<dbReference type="Proteomes" id="UP000235371">
    <property type="component" value="Unassembled WGS sequence"/>
</dbReference>
<dbReference type="AlphaFoldDB" id="A0A2J6T459"/>
<sequence>MVENFVGSDQLVSPPQKKPRSPPKPVRRLEKPSSSYSNISPCICRELHYQCNPVSCPQARFCQPAYDALRKEERFQIYFDISVEELARTTGEGCSVCGVFYEGFQKHVEKFDVEGILGLREEEGEGGLEERDVFLRVPLGSNYRFSFDVGKERRGEIRPSIGPLEFFKPQVSEWSDSCRVFEPAGYVSPSTSSYHTFENIHHWIDTCRREHPMCPGLKLKPNELPSLLVDVGPHSDGAHCKLRETRGQKGHYLTLSHCWGKTKMFRTTTATLEARKLAISLEGLSQTFRDACSSRAGWASDISGLTVCVSYKMIRGTGKPNRQRCAQYTSFHS</sequence>
<dbReference type="GeneID" id="36579415"/>
<dbReference type="PANTHER" id="PTHR33112">
    <property type="entry name" value="DOMAIN PROTEIN, PUTATIVE-RELATED"/>
    <property type="match status" value="1"/>
</dbReference>
<dbReference type="OrthoDB" id="3531267at2759"/>
<dbReference type="STRING" id="1095630.A0A2J6T459"/>
<evidence type="ECO:0000256" key="1">
    <source>
        <dbReference type="SAM" id="MobiDB-lite"/>
    </source>
</evidence>
<accession>A0A2J6T459</accession>
<organism evidence="2 3">
    <name type="scientific">Hyaloscypha bicolor E</name>
    <dbReference type="NCBI Taxonomy" id="1095630"/>
    <lineage>
        <taxon>Eukaryota</taxon>
        <taxon>Fungi</taxon>
        <taxon>Dikarya</taxon>
        <taxon>Ascomycota</taxon>
        <taxon>Pezizomycotina</taxon>
        <taxon>Leotiomycetes</taxon>
        <taxon>Helotiales</taxon>
        <taxon>Hyaloscyphaceae</taxon>
        <taxon>Hyaloscypha</taxon>
        <taxon>Hyaloscypha bicolor</taxon>
    </lineage>
</organism>
<keyword evidence="3" id="KW-1185">Reference proteome</keyword>
<reference evidence="2 3" key="1">
    <citation type="submission" date="2016-04" db="EMBL/GenBank/DDBJ databases">
        <title>A degradative enzymes factory behind the ericoid mycorrhizal symbiosis.</title>
        <authorList>
            <consortium name="DOE Joint Genome Institute"/>
            <person name="Martino E."/>
            <person name="Morin E."/>
            <person name="Grelet G."/>
            <person name="Kuo A."/>
            <person name="Kohler A."/>
            <person name="Daghino S."/>
            <person name="Barry K."/>
            <person name="Choi C."/>
            <person name="Cichocki N."/>
            <person name="Clum A."/>
            <person name="Copeland A."/>
            <person name="Hainaut M."/>
            <person name="Haridas S."/>
            <person name="Labutti K."/>
            <person name="Lindquist E."/>
            <person name="Lipzen A."/>
            <person name="Khouja H.-R."/>
            <person name="Murat C."/>
            <person name="Ohm R."/>
            <person name="Olson A."/>
            <person name="Spatafora J."/>
            <person name="Veneault-Fourrey C."/>
            <person name="Henrissat B."/>
            <person name="Grigoriev I."/>
            <person name="Martin F."/>
            <person name="Perotto S."/>
        </authorList>
    </citation>
    <scope>NUCLEOTIDE SEQUENCE [LARGE SCALE GENOMIC DNA]</scope>
    <source>
        <strain evidence="2 3">E</strain>
    </source>
</reference>
<gene>
    <name evidence="2" type="ORF">K444DRAFT_24879</name>
</gene>
<dbReference type="PANTHER" id="PTHR33112:SF16">
    <property type="entry name" value="HETEROKARYON INCOMPATIBILITY DOMAIN-CONTAINING PROTEIN"/>
    <property type="match status" value="1"/>
</dbReference>
<evidence type="ECO:0000313" key="2">
    <source>
        <dbReference type="EMBL" id="PMD57821.1"/>
    </source>
</evidence>
<dbReference type="EMBL" id="KZ613843">
    <property type="protein sequence ID" value="PMD57821.1"/>
    <property type="molecule type" value="Genomic_DNA"/>
</dbReference>
<dbReference type="RefSeq" id="XP_024734725.1">
    <property type="nucleotide sequence ID" value="XM_024871333.1"/>
</dbReference>
<evidence type="ECO:0000313" key="3">
    <source>
        <dbReference type="Proteomes" id="UP000235371"/>
    </source>
</evidence>
<protein>
    <submittedName>
        <fullName evidence="2">Uncharacterized protein</fullName>
    </submittedName>
</protein>
<dbReference type="InParanoid" id="A0A2J6T459"/>
<feature type="region of interest" description="Disordered" evidence="1">
    <location>
        <begin position="1"/>
        <end position="36"/>
    </location>
</feature>
<name>A0A2J6T459_9HELO</name>
<proteinExistence type="predicted"/>